<dbReference type="EMBL" id="JAAIUW010000010">
    <property type="protein sequence ID" value="KAF7813185.1"/>
    <property type="molecule type" value="Genomic_DNA"/>
</dbReference>
<organism evidence="1 2">
    <name type="scientific">Senna tora</name>
    <dbReference type="NCBI Taxonomy" id="362788"/>
    <lineage>
        <taxon>Eukaryota</taxon>
        <taxon>Viridiplantae</taxon>
        <taxon>Streptophyta</taxon>
        <taxon>Embryophyta</taxon>
        <taxon>Tracheophyta</taxon>
        <taxon>Spermatophyta</taxon>
        <taxon>Magnoliopsida</taxon>
        <taxon>eudicotyledons</taxon>
        <taxon>Gunneridae</taxon>
        <taxon>Pentapetalae</taxon>
        <taxon>rosids</taxon>
        <taxon>fabids</taxon>
        <taxon>Fabales</taxon>
        <taxon>Fabaceae</taxon>
        <taxon>Caesalpinioideae</taxon>
        <taxon>Cassia clade</taxon>
        <taxon>Senna</taxon>
    </lineage>
</organism>
<name>A0A834W7J0_9FABA</name>
<evidence type="ECO:0000313" key="1">
    <source>
        <dbReference type="EMBL" id="KAF7813185.1"/>
    </source>
</evidence>
<evidence type="ECO:0000313" key="2">
    <source>
        <dbReference type="Proteomes" id="UP000634136"/>
    </source>
</evidence>
<protein>
    <submittedName>
        <fullName evidence="1">Uncharacterized protein</fullName>
    </submittedName>
</protein>
<comment type="caution">
    <text evidence="1">The sequence shown here is derived from an EMBL/GenBank/DDBJ whole genome shotgun (WGS) entry which is preliminary data.</text>
</comment>
<accession>A0A834W7J0</accession>
<keyword evidence="2" id="KW-1185">Reference proteome</keyword>
<reference evidence="1" key="1">
    <citation type="submission" date="2020-09" db="EMBL/GenBank/DDBJ databases">
        <title>Genome-Enabled Discovery of Anthraquinone Biosynthesis in Senna tora.</title>
        <authorList>
            <person name="Kang S.-H."/>
            <person name="Pandey R.P."/>
            <person name="Lee C.-M."/>
            <person name="Sim J.-S."/>
            <person name="Jeong J.-T."/>
            <person name="Choi B.-S."/>
            <person name="Jung M."/>
            <person name="Ginzburg D."/>
            <person name="Zhao K."/>
            <person name="Won S.Y."/>
            <person name="Oh T.-J."/>
            <person name="Yu Y."/>
            <person name="Kim N.-H."/>
            <person name="Lee O.R."/>
            <person name="Lee T.-H."/>
            <person name="Bashyal P."/>
            <person name="Kim T.-S."/>
            <person name="Lee W.-H."/>
            <person name="Kawkins C."/>
            <person name="Kim C.-K."/>
            <person name="Kim J.S."/>
            <person name="Ahn B.O."/>
            <person name="Rhee S.Y."/>
            <person name="Sohng J.K."/>
        </authorList>
    </citation>
    <scope>NUCLEOTIDE SEQUENCE</scope>
    <source>
        <tissue evidence="1">Leaf</tissue>
    </source>
</reference>
<sequence length="22" mass="2317">MSESADSSKAFNKMGWVGLGLT</sequence>
<dbReference type="Proteomes" id="UP000634136">
    <property type="component" value="Unassembled WGS sequence"/>
</dbReference>
<dbReference type="AlphaFoldDB" id="A0A834W7J0"/>
<proteinExistence type="predicted"/>
<gene>
    <name evidence="1" type="ORF">G2W53_034161</name>
</gene>